<evidence type="ECO:0000256" key="9">
    <source>
        <dbReference type="SAM" id="MobiDB-lite"/>
    </source>
</evidence>
<dbReference type="InterPro" id="IPR003663">
    <property type="entry name" value="Sugar/inositol_transpt"/>
</dbReference>
<organism evidence="12 13">
    <name type="scientific">Apiotrichum porosum</name>
    <dbReference type="NCBI Taxonomy" id="105984"/>
    <lineage>
        <taxon>Eukaryota</taxon>
        <taxon>Fungi</taxon>
        <taxon>Dikarya</taxon>
        <taxon>Basidiomycota</taxon>
        <taxon>Agaricomycotina</taxon>
        <taxon>Tremellomycetes</taxon>
        <taxon>Trichosporonales</taxon>
        <taxon>Trichosporonaceae</taxon>
        <taxon>Apiotrichum</taxon>
    </lineage>
</organism>
<dbReference type="NCBIfam" id="TIGR00879">
    <property type="entry name" value="SP"/>
    <property type="match status" value="1"/>
</dbReference>
<dbReference type="PROSITE" id="PS00216">
    <property type="entry name" value="SUGAR_TRANSPORT_1"/>
    <property type="match status" value="1"/>
</dbReference>
<comment type="catalytic activity">
    <reaction evidence="7">
        <text>myo-inositol(out) + H(+)(out) = myo-inositol(in) + H(+)(in)</text>
        <dbReference type="Rhea" id="RHEA:60364"/>
        <dbReference type="ChEBI" id="CHEBI:15378"/>
        <dbReference type="ChEBI" id="CHEBI:17268"/>
    </reaction>
</comment>
<evidence type="ECO:0000256" key="3">
    <source>
        <dbReference type="ARBA" id="ARBA00022448"/>
    </source>
</evidence>
<evidence type="ECO:0000256" key="5">
    <source>
        <dbReference type="ARBA" id="ARBA00022989"/>
    </source>
</evidence>
<feature type="transmembrane region" description="Helical" evidence="10">
    <location>
        <begin position="416"/>
        <end position="439"/>
    </location>
</feature>
<evidence type="ECO:0000256" key="10">
    <source>
        <dbReference type="SAM" id="Phobius"/>
    </source>
</evidence>
<comment type="subcellular location">
    <subcellularLocation>
        <location evidence="1">Membrane</location>
        <topology evidence="1">Multi-pass membrane protein</topology>
    </subcellularLocation>
</comment>
<evidence type="ECO:0000256" key="1">
    <source>
        <dbReference type="ARBA" id="ARBA00004141"/>
    </source>
</evidence>
<dbReference type="AlphaFoldDB" id="A0A427XSM9"/>
<keyword evidence="4 10" id="KW-0812">Transmembrane</keyword>
<evidence type="ECO:0000256" key="8">
    <source>
        <dbReference type="RuleBase" id="RU003346"/>
    </source>
</evidence>
<comment type="caution">
    <text evidence="12">The sequence shown here is derived from an EMBL/GenBank/DDBJ whole genome shotgun (WGS) entry which is preliminary data.</text>
</comment>
<keyword evidence="6 10" id="KW-0472">Membrane</keyword>
<evidence type="ECO:0000256" key="2">
    <source>
        <dbReference type="ARBA" id="ARBA00010992"/>
    </source>
</evidence>
<protein>
    <recommendedName>
        <fullName evidence="11">Major facilitator superfamily (MFS) profile domain-containing protein</fullName>
    </recommendedName>
</protein>
<name>A0A427XSM9_9TREE</name>
<feature type="transmembrane region" description="Helical" evidence="10">
    <location>
        <begin position="54"/>
        <end position="72"/>
    </location>
</feature>
<dbReference type="OrthoDB" id="2544694at2759"/>
<keyword evidence="5 10" id="KW-1133">Transmembrane helix</keyword>
<reference evidence="12 13" key="1">
    <citation type="submission" date="2018-11" db="EMBL/GenBank/DDBJ databases">
        <title>Genome sequence of Apiotrichum porosum DSM 27194.</title>
        <authorList>
            <person name="Aliyu H."/>
            <person name="Gorte O."/>
            <person name="Ochsenreither K."/>
        </authorList>
    </citation>
    <scope>NUCLEOTIDE SEQUENCE [LARGE SCALE GENOMIC DNA]</scope>
    <source>
        <strain evidence="12 13">DSM 27194</strain>
    </source>
</reference>
<feature type="transmembrane region" description="Helical" evidence="10">
    <location>
        <begin position="385"/>
        <end position="404"/>
    </location>
</feature>
<evidence type="ECO:0000256" key="6">
    <source>
        <dbReference type="ARBA" id="ARBA00023136"/>
    </source>
</evidence>
<dbReference type="GO" id="GO:0005351">
    <property type="term" value="F:carbohydrate:proton symporter activity"/>
    <property type="evidence" value="ECO:0007669"/>
    <property type="project" value="TreeGrafter"/>
</dbReference>
<keyword evidence="13" id="KW-1185">Reference proteome</keyword>
<dbReference type="InterPro" id="IPR050360">
    <property type="entry name" value="MFS_Sugar_Transporters"/>
</dbReference>
<dbReference type="RefSeq" id="XP_028476282.1">
    <property type="nucleotide sequence ID" value="XM_028623349.1"/>
</dbReference>
<accession>A0A427XSM9</accession>
<dbReference type="PANTHER" id="PTHR48022">
    <property type="entry name" value="PLASTIDIC GLUCOSE TRANSPORTER 4"/>
    <property type="match status" value="1"/>
</dbReference>
<evidence type="ECO:0000313" key="12">
    <source>
        <dbReference type="EMBL" id="RSH81827.1"/>
    </source>
</evidence>
<feature type="transmembrane region" description="Helical" evidence="10">
    <location>
        <begin position="163"/>
        <end position="184"/>
    </location>
</feature>
<dbReference type="Pfam" id="PF00083">
    <property type="entry name" value="Sugar_tr"/>
    <property type="match status" value="1"/>
</dbReference>
<feature type="transmembrane region" description="Helical" evidence="10">
    <location>
        <begin position="227"/>
        <end position="248"/>
    </location>
</feature>
<dbReference type="GeneID" id="39592564"/>
<gene>
    <name evidence="12" type="ORF">EHS24_008021</name>
</gene>
<keyword evidence="3 8" id="KW-0813">Transport</keyword>
<dbReference type="GO" id="GO:0016020">
    <property type="term" value="C:membrane"/>
    <property type="evidence" value="ECO:0007669"/>
    <property type="project" value="UniProtKB-SubCell"/>
</dbReference>
<dbReference type="InterPro" id="IPR020846">
    <property type="entry name" value="MFS_dom"/>
</dbReference>
<dbReference type="EMBL" id="RSCE01000006">
    <property type="protein sequence ID" value="RSH81827.1"/>
    <property type="molecule type" value="Genomic_DNA"/>
</dbReference>
<dbReference type="SUPFAM" id="SSF103473">
    <property type="entry name" value="MFS general substrate transporter"/>
    <property type="match status" value="1"/>
</dbReference>
<feature type="transmembrane region" description="Helical" evidence="10">
    <location>
        <begin position="459"/>
        <end position="476"/>
    </location>
</feature>
<feature type="region of interest" description="Disordered" evidence="9">
    <location>
        <begin position="558"/>
        <end position="583"/>
    </location>
</feature>
<dbReference type="InterPro" id="IPR005829">
    <property type="entry name" value="Sugar_transporter_CS"/>
</dbReference>
<dbReference type="InterPro" id="IPR036259">
    <property type="entry name" value="MFS_trans_sf"/>
</dbReference>
<dbReference type="PROSITE" id="PS50850">
    <property type="entry name" value="MFS"/>
    <property type="match status" value="1"/>
</dbReference>
<sequence length="583" mass="63757">MTDTTLAHNNKLDNDIHTHREKTSHEGHESGFETPPIDYEEAAAIAPTRLKGKALTFMVTFVAGTGFTLFGYDQGVMGGLLSLESFESTFPQTVTRWQGGGGNASTLQSLLIAIYELGCMAGALSNLWVGDKIGRRHTISLGGLIMIVGAILQAASVNYPMMLVARVITGLGNGLLTSTVPAYQSECAKPARRGQLVLFEGSLITFGIMVSYWINVGFFFPKSSVSWRFPIAFQIVFAVIMIVCMYMFRLPESPRWLVAKGRNAEALAVLAALDNTSVSDPEVRRTWHGIVDAVKAEDASGFSFRQLFTGGKTQNFRRTLLGMASQMHQQISGINLITYYLTLVLESMGLSTFMSRVIAGVNGTTYFLTSLVALFLIERIGRRKLMVWTAILQAATMAILAGLYKINKAGSVPAQVISVLCLFLFNTWFSVGWLGMTWLYPAEVTPLRIRAPANAMSTATNWLFNFMVVMATGPMFDKIGWGTYALFAATNGLIIAPSVYFFFPETKKYSLEELDIIFALAYETGENPVKVSVSGDIPPAGSREAEIILGRADRDVPEHAGGLTRRLSRAISRESGRRPSAAV</sequence>
<feature type="transmembrane region" description="Helical" evidence="10">
    <location>
        <begin position="196"/>
        <end position="215"/>
    </location>
</feature>
<feature type="transmembrane region" description="Helical" evidence="10">
    <location>
        <begin position="333"/>
        <end position="351"/>
    </location>
</feature>
<feature type="domain" description="Major facilitator superfamily (MFS) profile" evidence="11">
    <location>
        <begin position="59"/>
        <end position="507"/>
    </location>
</feature>
<feature type="transmembrane region" description="Helical" evidence="10">
    <location>
        <begin position="357"/>
        <end position="378"/>
    </location>
</feature>
<evidence type="ECO:0000256" key="4">
    <source>
        <dbReference type="ARBA" id="ARBA00022692"/>
    </source>
</evidence>
<feature type="transmembrane region" description="Helical" evidence="10">
    <location>
        <begin position="141"/>
        <end position="157"/>
    </location>
</feature>
<proteinExistence type="inferred from homology"/>
<feature type="transmembrane region" description="Helical" evidence="10">
    <location>
        <begin position="482"/>
        <end position="503"/>
    </location>
</feature>
<dbReference type="PROSITE" id="PS00217">
    <property type="entry name" value="SUGAR_TRANSPORT_2"/>
    <property type="match status" value="1"/>
</dbReference>
<dbReference type="Gene3D" id="1.20.1250.20">
    <property type="entry name" value="MFS general substrate transporter like domains"/>
    <property type="match status" value="1"/>
</dbReference>
<evidence type="ECO:0000259" key="11">
    <source>
        <dbReference type="PROSITE" id="PS50850"/>
    </source>
</evidence>
<dbReference type="InterPro" id="IPR005828">
    <property type="entry name" value="MFS_sugar_transport-like"/>
</dbReference>
<dbReference type="Proteomes" id="UP000279236">
    <property type="component" value="Unassembled WGS sequence"/>
</dbReference>
<dbReference type="PRINTS" id="PR00171">
    <property type="entry name" value="SUGRTRNSPORT"/>
</dbReference>
<evidence type="ECO:0000313" key="13">
    <source>
        <dbReference type="Proteomes" id="UP000279236"/>
    </source>
</evidence>
<evidence type="ECO:0000256" key="7">
    <source>
        <dbReference type="ARBA" id="ARBA00049119"/>
    </source>
</evidence>
<feature type="transmembrane region" description="Helical" evidence="10">
    <location>
        <begin position="110"/>
        <end position="129"/>
    </location>
</feature>
<feature type="compositionally biased region" description="Basic and acidic residues" evidence="9">
    <location>
        <begin position="10"/>
        <end position="31"/>
    </location>
</feature>
<dbReference type="PANTHER" id="PTHR48022:SF68">
    <property type="entry name" value="MAJOR FACILITATOR SUPERFAMILY (MFS) PROFILE DOMAIN-CONTAINING PROTEIN-RELATED"/>
    <property type="match status" value="1"/>
</dbReference>
<dbReference type="FunFam" id="1.20.1250.20:FF:000061">
    <property type="entry name" value="MFS sugar transporter"/>
    <property type="match status" value="1"/>
</dbReference>
<feature type="region of interest" description="Disordered" evidence="9">
    <location>
        <begin position="1"/>
        <end position="35"/>
    </location>
</feature>
<comment type="similarity">
    <text evidence="2 8">Belongs to the major facilitator superfamily. Sugar transporter (TC 2.A.1.1) family.</text>
</comment>